<keyword evidence="3" id="KW-1185">Reference proteome</keyword>
<protein>
    <submittedName>
        <fullName evidence="2">Phospholipid/cholesterol/gamma-HCH transport system permease protein</fullName>
    </submittedName>
</protein>
<dbReference type="InterPro" id="IPR030802">
    <property type="entry name" value="Permease_MalE"/>
</dbReference>
<keyword evidence="1" id="KW-1133">Transmembrane helix</keyword>
<feature type="transmembrane region" description="Helical" evidence="1">
    <location>
        <begin position="241"/>
        <end position="262"/>
    </location>
</feature>
<dbReference type="EMBL" id="FOKG01000007">
    <property type="protein sequence ID" value="SFB28867.1"/>
    <property type="molecule type" value="Genomic_DNA"/>
</dbReference>
<evidence type="ECO:0000313" key="2">
    <source>
        <dbReference type="EMBL" id="SFB28867.1"/>
    </source>
</evidence>
<proteinExistence type="predicted"/>
<dbReference type="Pfam" id="PF02405">
    <property type="entry name" value="MlaE"/>
    <property type="match status" value="1"/>
</dbReference>
<dbReference type="PANTHER" id="PTHR30188">
    <property type="entry name" value="ABC TRANSPORTER PERMEASE PROTEIN-RELATED"/>
    <property type="match status" value="1"/>
</dbReference>
<keyword evidence="1" id="KW-0812">Transmembrane</keyword>
<dbReference type="STRING" id="490629.SAMN05216266_107270"/>
<feature type="transmembrane region" description="Helical" evidence="1">
    <location>
        <begin position="89"/>
        <end position="111"/>
    </location>
</feature>
<organism evidence="2 3">
    <name type="scientific">Amycolatopsis marina</name>
    <dbReference type="NCBI Taxonomy" id="490629"/>
    <lineage>
        <taxon>Bacteria</taxon>
        <taxon>Bacillati</taxon>
        <taxon>Actinomycetota</taxon>
        <taxon>Actinomycetes</taxon>
        <taxon>Pseudonocardiales</taxon>
        <taxon>Pseudonocardiaceae</taxon>
        <taxon>Amycolatopsis</taxon>
    </lineage>
</organism>
<feature type="transmembrane region" description="Helical" evidence="1">
    <location>
        <begin position="51"/>
        <end position="77"/>
    </location>
</feature>
<keyword evidence="1" id="KW-0472">Membrane</keyword>
<name>A0A1I0ZTQ2_9PSEU</name>
<dbReference type="AlphaFoldDB" id="A0A1I0ZTQ2"/>
<dbReference type="RefSeq" id="WP_091673657.1">
    <property type="nucleotide sequence ID" value="NZ_FOKG01000007.1"/>
</dbReference>
<gene>
    <name evidence="2" type="ORF">SAMN05216266_107270</name>
</gene>
<evidence type="ECO:0000313" key="3">
    <source>
        <dbReference type="Proteomes" id="UP000243799"/>
    </source>
</evidence>
<evidence type="ECO:0000256" key="1">
    <source>
        <dbReference type="SAM" id="Phobius"/>
    </source>
</evidence>
<dbReference type="Proteomes" id="UP000243799">
    <property type="component" value="Unassembled WGS sequence"/>
</dbReference>
<feature type="transmembrane region" description="Helical" evidence="1">
    <location>
        <begin position="12"/>
        <end position="30"/>
    </location>
</feature>
<feature type="transmembrane region" description="Helical" evidence="1">
    <location>
        <begin position="151"/>
        <end position="181"/>
    </location>
</feature>
<dbReference type="OrthoDB" id="5243306at2"/>
<dbReference type="GO" id="GO:0043190">
    <property type="term" value="C:ATP-binding cassette (ABC) transporter complex"/>
    <property type="evidence" value="ECO:0007669"/>
    <property type="project" value="InterPro"/>
</dbReference>
<dbReference type="PANTHER" id="PTHR30188:SF4">
    <property type="entry name" value="PROTEIN TRIGALACTOSYLDIACYLGLYCEROL 1, CHLOROPLASTIC"/>
    <property type="match status" value="1"/>
</dbReference>
<dbReference type="GO" id="GO:0005548">
    <property type="term" value="F:phospholipid transporter activity"/>
    <property type="evidence" value="ECO:0007669"/>
    <property type="project" value="TreeGrafter"/>
</dbReference>
<sequence length="269" mass="27513">MGAEAPPGRGAVADAFTQAGMLLAFAVQTGRATVRVVLRRKLAWREVLEQSWFLAAVTTTPALLVTIPLGVVVALNVGSMAGQLGAEGYGGAVVAFVIVAQASPLICALMISGVGGSALCADLGARTIREEVDALEVMGIPAIERFVVPRVIAAVLVTTALACLVMAVGISASFAFQVIVLDDSPGSFLGTLTQFSRVEDFLIAEVKAASFGVLAALVSCFKGLTAKGGPSGVGDAVNEAVVLSFILVFVANTVLTELYSVIVPARGAY</sequence>
<accession>A0A1I0ZTQ2</accession>
<reference evidence="3" key="1">
    <citation type="submission" date="2016-10" db="EMBL/GenBank/DDBJ databases">
        <authorList>
            <person name="Varghese N."/>
            <person name="Submissions S."/>
        </authorList>
    </citation>
    <scope>NUCLEOTIDE SEQUENCE [LARGE SCALE GENOMIC DNA]</scope>
    <source>
        <strain evidence="3">CGMCC 4.3568</strain>
    </source>
</reference>